<accession>A0A380MLA7</accession>
<evidence type="ECO:0000313" key="2">
    <source>
        <dbReference type="Proteomes" id="UP000254575"/>
    </source>
</evidence>
<dbReference type="AlphaFoldDB" id="A0A380MLA7"/>
<dbReference type="EMBL" id="UHIA01000003">
    <property type="protein sequence ID" value="SUO92152.1"/>
    <property type="molecule type" value="Genomic_DNA"/>
</dbReference>
<evidence type="ECO:0000313" key="1">
    <source>
        <dbReference type="EMBL" id="SUO92152.1"/>
    </source>
</evidence>
<protein>
    <submittedName>
        <fullName evidence="1">Uncharacterized protein</fullName>
    </submittedName>
</protein>
<gene>
    <name evidence="1" type="ORF">NCTC10717_00401</name>
</gene>
<sequence length="64" mass="6985">MISATILVVYEAEKLVRKSNTLPPKIKAMALQNLKKGNVTTYTVGQGGVKSSEIRKVIDSKLQP</sequence>
<keyword evidence="2" id="KW-1185">Reference proteome</keyword>
<name>A0A380MLA7_9GAMM</name>
<reference evidence="1 2" key="1">
    <citation type="submission" date="2018-06" db="EMBL/GenBank/DDBJ databases">
        <authorList>
            <consortium name="Pathogen Informatics"/>
            <person name="Doyle S."/>
        </authorList>
    </citation>
    <scope>NUCLEOTIDE SEQUENCE [LARGE SCALE GENOMIC DNA]</scope>
    <source>
        <strain evidence="1 2">NCTC10717</strain>
    </source>
</reference>
<proteinExistence type="predicted"/>
<organism evidence="1 2">
    <name type="scientific">Suttonella indologenes</name>
    <dbReference type="NCBI Taxonomy" id="13276"/>
    <lineage>
        <taxon>Bacteria</taxon>
        <taxon>Pseudomonadati</taxon>
        <taxon>Pseudomonadota</taxon>
        <taxon>Gammaproteobacteria</taxon>
        <taxon>Cardiobacteriales</taxon>
        <taxon>Cardiobacteriaceae</taxon>
        <taxon>Suttonella</taxon>
    </lineage>
</organism>
<dbReference type="Proteomes" id="UP000254575">
    <property type="component" value="Unassembled WGS sequence"/>
</dbReference>